<organism evidence="6 7">
    <name type="scientific">Paramecium sonneborni</name>
    <dbReference type="NCBI Taxonomy" id="65129"/>
    <lineage>
        <taxon>Eukaryota</taxon>
        <taxon>Sar</taxon>
        <taxon>Alveolata</taxon>
        <taxon>Ciliophora</taxon>
        <taxon>Intramacronucleata</taxon>
        <taxon>Oligohymenophorea</taxon>
        <taxon>Peniculida</taxon>
        <taxon>Parameciidae</taxon>
        <taxon>Paramecium</taxon>
    </lineage>
</organism>
<dbReference type="OrthoDB" id="10262808at2759"/>
<dbReference type="PANTHER" id="PTHR43719">
    <property type="entry name" value="TWO-COMPONENT HISTIDINE KINASE"/>
    <property type="match status" value="1"/>
</dbReference>
<dbReference type="SMART" id="SM00387">
    <property type="entry name" value="HATPase_c"/>
    <property type="match status" value="1"/>
</dbReference>
<dbReference type="InterPro" id="IPR001789">
    <property type="entry name" value="Sig_transdc_resp-reg_receiver"/>
</dbReference>
<dbReference type="SMART" id="SM00448">
    <property type="entry name" value="REC"/>
    <property type="match status" value="1"/>
</dbReference>
<dbReference type="PANTHER" id="PTHR43719:SF28">
    <property type="entry name" value="PEROXIDE STRESS-ACTIVATED HISTIDINE KINASE MAK1-RELATED"/>
    <property type="match status" value="1"/>
</dbReference>
<name>A0A8S1NX08_9CILI</name>
<proteinExistence type="predicted"/>
<protein>
    <submittedName>
        <fullName evidence="6">Uncharacterized protein</fullName>
    </submittedName>
</protein>
<feature type="modified residue" description="4-aspartylphosphate" evidence="2">
    <location>
        <position position="740"/>
    </location>
</feature>
<evidence type="ECO:0000313" key="7">
    <source>
        <dbReference type="Proteomes" id="UP000692954"/>
    </source>
</evidence>
<keyword evidence="3" id="KW-0812">Transmembrane</keyword>
<keyword evidence="3" id="KW-1133">Transmembrane helix</keyword>
<dbReference type="AlphaFoldDB" id="A0A8S1NX08"/>
<accession>A0A8S1NX08</accession>
<comment type="caution">
    <text evidence="6">The sequence shown here is derived from an EMBL/GenBank/DDBJ whole genome shotgun (WGS) entry which is preliminary data.</text>
</comment>
<dbReference type="CDD" id="cd17546">
    <property type="entry name" value="REC_hyHK_CKI1_RcsC-like"/>
    <property type="match status" value="1"/>
</dbReference>
<reference evidence="6" key="1">
    <citation type="submission" date="2021-01" db="EMBL/GenBank/DDBJ databases">
        <authorList>
            <consortium name="Genoscope - CEA"/>
            <person name="William W."/>
        </authorList>
    </citation>
    <scope>NUCLEOTIDE SEQUENCE</scope>
</reference>
<dbReference type="PROSITE" id="PS50109">
    <property type="entry name" value="HIS_KIN"/>
    <property type="match status" value="1"/>
</dbReference>
<keyword evidence="7" id="KW-1185">Reference proteome</keyword>
<dbReference type="InterPro" id="IPR050956">
    <property type="entry name" value="2C_system_His_kinase"/>
</dbReference>
<evidence type="ECO:0000256" key="1">
    <source>
        <dbReference type="ARBA" id="ARBA00022553"/>
    </source>
</evidence>
<keyword evidence="1 2" id="KW-0597">Phosphoprotein</keyword>
<gene>
    <name evidence="6" type="ORF">PSON_ATCC_30995.1.T0670180</name>
</gene>
<feature type="transmembrane region" description="Helical" evidence="3">
    <location>
        <begin position="30"/>
        <end position="50"/>
    </location>
</feature>
<dbReference type="InterPro" id="IPR003594">
    <property type="entry name" value="HATPase_dom"/>
</dbReference>
<dbReference type="EMBL" id="CAJJDN010000067">
    <property type="protein sequence ID" value="CAD8096992.1"/>
    <property type="molecule type" value="Genomic_DNA"/>
</dbReference>
<evidence type="ECO:0000256" key="2">
    <source>
        <dbReference type="PROSITE-ProRule" id="PRU00169"/>
    </source>
</evidence>
<evidence type="ECO:0000313" key="6">
    <source>
        <dbReference type="EMBL" id="CAD8096992.1"/>
    </source>
</evidence>
<feature type="domain" description="Histidine kinase" evidence="4">
    <location>
        <begin position="395"/>
        <end position="630"/>
    </location>
</feature>
<dbReference type="Proteomes" id="UP000692954">
    <property type="component" value="Unassembled WGS sequence"/>
</dbReference>
<keyword evidence="3" id="KW-0472">Membrane</keyword>
<evidence type="ECO:0000256" key="3">
    <source>
        <dbReference type="SAM" id="Phobius"/>
    </source>
</evidence>
<dbReference type="GO" id="GO:0000160">
    <property type="term" value="P:phosphorelay signal transduction system"/>
    <property type="evidence" value="ECO:0007669"/>
    <property type="project" value="InterPro"/>
</dbReference>
<dbReference type="Pfam" id="PF02518">
    <property type="entry name" value="HATPase_c"/>
    <property type="match status" value="1"/>
</dbReference>
<evidence type="ECO:0000259" key="5">
    <source>
        <dbReference type="PROSITE" id="PS50110"/>
    </source>
</evidence>
<sequence length="806" mass="94340">MNIYLSISINLLIGSDAIINFLQTDQSTTFILTAIRLSIALINLVFYFAIYKQFKLPIFNLCLQLSNQIQLVSQIRQAFTNFNSYHFYLYLLMSYQEQSNQQHKYLQYISIFYCMVEIQLNNTLIYQYILTSMTMILIVMIKLLNLQQLNHKHTTSHEILYSYSTVPSEQIMSNRKIDLIQKDELIYIANHIKQGIIYFSTTFDILYINDKASKILMAQTDDQAMHQLQKIILQGLEQEELLNKQNKEIKLRGSQKQLPYKLDYTMIESIIESAEQHFKRHQSINEKLLEQQFSFKKTKKNILSKNDFKQLLQSLFSESQISSLLEHRSFIKANKLTVHISTNNNEKKVIEIAFCKMINLLNQNCYLVLFSDITEVEQQQQFVQNYQLQTLFFNSFLHQLLTTLNCPLNLQQALKNQNVQANLIQQYINPSIVSNKLLMHQINDILDYASFGLGTFHLKMQDFLIKDIFKQLEEYYQEVCKSKGIILNFIILDGLENQKINNDPERILQLLVNLLNNSLKYTEQDDTISITVKKKEKSSGLINFIKFIVHDTGKGISKVDLLAINNIVNNKMDESIYYQLKNFTTKYVGLGFSIGMKISHELSYSKKSYFKIRSKEGEYTKMSFRINNQYNTIARSLKDSMIKQNDIVESVSINGDRVTIEDHQMPVWNQKLFNQRQIQNDQNPQILICDDVPFNLQSLNLLIKNIGFESDMVQDGLETINRVKTRQKMQQMQYKLILMDLDMSGLNGYQTSVQLIEIDRKLNIIMCSAYDSENNLLQALESGIKEILIKPVRIEQLRQLIFKYLK</sequence>
<dbReference type="Pfam" id="PF00072">
    <property type="entry name" value="Response_reg"/>
    <property type="match status" value="1"/>
</dbReference>
<dbReference type="InterPro" id="IPR005467">
    <property type="entry name" value="His_kinase_dom"/>
</dbReference>
<evidence type="ECO:0000259" key="4">
    <source>
        <dbReference type="PROSITE" id="PS50109"/>
    </source>
</evidence>
<feature type="transmembrane region" description="Helical" evidence="3">
    <location>
        <begin position="125"/>
        <end position="144"/>
    </location>
</feature>
<dbReference type="PROSITE" id="PS50110">
    <property type="entry name" value="RESPONSE_REGULATORY"/>
    <property type="match status" value="1"/>
</dbReference>
<feature type="domain" description="Response regulatory" evidence="5">
    <location>
        <begin position="685"/>
        <end position="805"/>
    </location>
</feature>